<protein>
    <recommendedName>
        <fullName evidence="10">Vesicle transport v-SNARE N-terminal domain-containing protein</fullName>
    </recommendedName>
</protein>
<dbReference type="InterPro" id="IPR007705">
    <property type="entry name" value="Vesicle_trsprt_v-SNARE_N"/>
</dbReference>
<evidence type="ECO:0000256" key="6">
    <source>
        <dbReference type="ARBA" id="ARBA00022989"/>
    </source>
</evidence>
<proteinExistence type="inferred from homology"/>
<dbReference type="EMBL" id="ASPP01013730">
    <property type="protein sequence ID" value="ETO19371.1"/>
    <property type="molecule type" value="Genomic_DNA"/>
</dbReference>
<feature type="region of interest" description="Disordered" evidence="9">
    <location>
        <begin position="93"/>
        <end position="121"/>
    </location>
</feature>
<reference evidence="11 12" key="1">
    <citation type="journal article" date="2013" name="Curr. Biol.">
        <title>The Genome of the Foraminiferan Reticulomyxa filosa.</title>
        <authorList>
            <person name="Glockner G."/>
            <person name="Hulsmann N."/>
            <person name="Schleicher M."/>
            <person name="Noegel A.A."/>
            <person name="Eichinger L."/>
            <person name="Gallinger C."/>
            <person name="Pawlowski J."/>
            <person name="Sierra R."/>
            <person name="Euteneuer U."/>
            <person name="Pillet L."/>
            <person name="Moustafa A."/>
            <person name="Platzer M."/>
            <person name="Groth M."/>
            <person name="Szafranski K."/>
            <person name="Schliwa M."/>
        </authorList>
    </citation>
    <scope>NUCLEOTIDE SEQUENCE [LARGE SCALE GENOMIC DNA]</scope>
</reference>
<evidence type="ECO:0000259" key="10">
    <source>
        <dbReference type="Pfam" id="PF05008"/>
    </source>
</evidence>
<comment type="subcellular location">
    <subcellularLocation>
        <location evidence="1">Membrane</location>
        <topology evidence="1">Single-pass type IV membrane protein</topology>
    </subcellularLocation>
</comment>
<dbReference type="GO" id="GO:0031201">
    <property type="term" value="C:SNARE complex"/>
    <property type="evidence" value="ECO:0007669"/>
    <property type="project" value="TreeGrafter"/>
</dbReference>
<dbReference type="GO" id="GO:0000149">
    <property type="term" value="F:SNARE binding"/>
    <property type="evidence" value="ECO:0007669"/>
    <property type="project" value="TreeGrafter"/>
</dbReference>
<dbReference type="Proteomes" id="UP000023152">
    <property type="component" value="Unassembled WGS sequence"/>
</dbReference>
<dbReference type="InterPro" id="IPR010989">
    <property type="entry name" value="SNARE"/>
</dbReference>
<dbReference type="Pfam" id="PF05008">
    <property type="entry name" value="V-SNARE"/>
    <property type="match status" value="1"/>
</dbReference>
<dbReference type="GO" id="GO:0006886">
    <property type="term" value="P:intracellular protein transport"/>
    <property type="evidence" value="ECO:0007669"/>
    <property type="project" value="InterPro"/>
</dbReference>
<dbReference type="GO" id="GO:0005484">
    <property type="term" value="F:SNAP receptor activity"/>
    <property type="evidence" value="ECO:0007669"/>
    <property type="project" value="TreeGrafter"/>
</dbReference>
<keyword evidence="8" id="KW-0472">Membrane</keyword>
<keyword evidence="6" id="KW-1133">Transmembrane helix</keyword>
<dbReference type="Gene3D" id="1.20.5.110">
    <property type="match status" value="1"/>
</dbReference>
<evidence type="ECO:0000256" key="8">
    <source>
        <dbReference type="ARBA" id="ARBA00023136"/>
    </source>
</evidence>
<evidence type="ECO:0000256" key="1">
    <source>
        <dbReference type="ARBA" id="ARBA00004211"/>
    </source>
</evidence>
<comment type="similarity">
    <text evidence="2">Belongs to the VTI1 family.</text>
</comment>
<dbReference type="AlphaFoldDB" id="X6N019"/>
<dbReference type="GO" id="GO:0012507">
    <property type="term" value="C:ER to Golgi transport vesicle membrane"/>
    <property type="evidence" value="ECO:0007669"/>
    <property type="project" value="TreeGrafter"/>
</dbReference>
<dbReference type="PANTHER" id="PTHR21230">
    <property type="entry name" value="VESICLE TRANSPORT V-SNARE PROTEIN VTI1-RELATED"/>
    <property type="match status" value="1"/>
</dbReference>
<evidence type="ECO:0000256" key="5">
    <source>
        <dbReference type="ARBA" id="ARBA00022927"/>
    </source>
</evidence>
<accession>X6N019</accession>
<organism evidence="11 12">
    <name type="scientific">Reticulomyxa filosa</name>
    <dbReference type="NCBI Taxonomy" id="46433"/>
    <lineage>
        <taxon>Eukaryota</taxon>
        <taxon>Sar</taxon>
        <taxon>Rhizaria</taxon>
        <taxon>Retaria</taxon>
        <taxon>Foraminifera</taxon>
        <taxon>Monothalamids</taxon>
        <taxon>Reticulomyxidae</taxon>
        <taxon>Reticulomyxa</taxon>
    </lineage>
</organism>
<dbReference type="GO" id="GO:0005789">
    <property type="term" value="C:endoplasmic reticulum membrane"/>
    <property type="evidence" value="ECO:0007669"/>
    <property type="project" value="TreeGrafter"/>
</dbReference>
<dbReference type="Pfam" id="PF12352">
    <property type="entry name" value="V-SNARE_C"/>
    <property type="match status" value="1"/>
</dbReference>
<evidence type="ECO:0000256" key="2">
    <source>
        <dbReference type="ARBA" id="ARBA00006108"/>
    </source>
</evidence>
<dbReference type="GO" id="GO:0005794">
    <property type="term" value="C:Golgi apparatus"/>
    <property type="evidence" value="ECO:0007669"/>
    <property type="project" value="TreeGrafter"/>
</dbReference>
<dbReference type="GO" id="GO:0006906">
    <property type="term" value="P:vesicle fusion"/>
    <property type="evidence" value="ECO:0007669"/>
    <property type="project" value="TreeGrafter"/>
</dbReference>
<evidence type="ECO:0000256" key="7">
    <source>
        <dbReference type="ARBA" id="ARBA00023054"/>
    </source>
</evidence>
<keyword evidence="5" id="KW-0653">Protein transport</keyword>
<keyword evidence="7" id="KW-0175">Coiled coil</keyword>
<evidence type="ECO:0000256" key="4">
    <source>
        <dbReference type="ARBA" id="ARBA00022692"/>
    </source>
</evidence>
<feature type="domain" description="Vesicle transport v-SNARE N-terminal" evidence="10">
    <location>
        <begin position="6"/>
        <end position="93"/>
    </location>
</feature>
<evidence type="ECO:0000313" key="11">
    <source>
        <dbReference type="EMBL" id="ETO19371.1"/>
    </source>
</evidence>
<evidence type="ECO:0000256" key="3">
    <source>
        <dbReference type="ARBA" id="ARBA00022448"/>
    </source>
</evidence>
<dbReference type="OrthoDB" id="430637at2759"/>
<evidence type="ECO:0000256" key="9">
    <source>
        <dbReference type="SAM" id="MobiDB-lite"/>
    </source>
</evidence>
<dbReference type="SUPFAM" id="SSF47661">
    <property type="entry name" value="t-snare proteins"/>
    <property type="match status" value="1"/>
</dbReference>
<keyword evidence="3" id="KW-0813">Transport</keyword>
<dbReference type="Gene3D" id="1.20.58.400">
    <property type="entry name" value="t-snare proteins"/>
    <property type="match status" value="1"/>
</dbReference>
<comment type="caution">
    <text evidence="11">The sequence shown here is derived from an EMBL/GenBank/DDBJ whole genome shotgun (WGS) entry which is preliminary data.</text>
</comment>
<sequence length="238" mass="27792">MVDADLQDYNEDVISACSRIANSLRSLEDGAGPRRQSVVTNVRDELEQCENSLKHMERLVRQVNSKSAAESWKEKIAQYKSDLKALKQQYEAQKNATSQNKTNGHLFGELREEKKKKKNWEKKNDNKTVSYEVYDDVSKYNQKDRDGKDTKLLQDSQRQLHQVEELAAATLDELHEQRETIVKINSNVCVLFATIKSLSFHLLFFFAHARIYYYYFFFSPPPSYCAHSYTRLMTLLEE</sequence>
<name>X6N019_RETFI</name>
<gene>
    <name evidence="11" type="ORF">RFI_17858</name>
</gene>
<keyword evidence="4" id="KW-0812">Transmembrane</keyword>
<dbReference type="InterPro" id="IPR038407">
    <property type="entry name" value="v-SNARE_N_sf"/>
</dbReference>
<keyword evidence="12" id="KW-1185">Reference proteome</keyword>
<dbReference type="GO" id="GO:0031902">
    <property type="term" value="C:late endosome membrane"/>
    <property type="evidence" value="ECO:0007669"/>
    <property type="project" value="TreeGrafter"/>
</dbReference>
<evidence type="ECO:0000313" key="12">
    <source>
        <dbReference type="Proteomes" id="UP000023152"/>
    </source>
</evidence>
<feature type="compositionally biased region" description="Polar residues" evidence="9">
    <location>
        <begin position="93"/>
        <end position="103"/>
    </location>
</feature>